<evidence type="ECO:0000256" key="1">
    <source>
        <dbReference type="SAM" id="MobiDB-lite"/>
    </source>
</evidence>
<dbReference type="Proteomes" id="UP000231279">
    <property type="component" value="Unassembled WGS sequence"/>
</dbReference>
<evidence type="ECO:0000313" key="3">
    <source>
        <dbReference type="EMBL" id="PIN17557.1"/>
    </source>
</evidence>
<proteinExistence type="predicted"/>
<accession>A0A2G9HJ51</accession>
<dbReference type="OrthoDB" id="913535at2759"/>
<sequence>MVLVKKYIRPLPIIKRVGKVAYKVKLPSWWKIHNVLHVSQLKPYHADMEDASRNQPSRPQLELTKK</sequence>
<dbReference type="AlphaFoldDB" id="A0A2G9HJ51"/>
<evidence type="ECO:0000259" key="2">
    <source>
        <dbReference type="Pfam" id="PF24626"/>
    </source>
</evidence>
<dbReference type="PANTHER" id="PTHR46148:SF52">
    <property type="entry name" value="OS04G0603800 PROTEIN"/>
    <property type="match status" value="1"/>
</dbReference>
<name>A0A2G9HJ51_9LAMI</name>
<dbReference type="Pfam" id="PF24626">
    <property type="entry name" value="SH3_Tf2-1"/>
    <property type="match status" value="1"/>
</dbReference>
<keyword evidence="4" id="KW-1185">Reference proteome</keyword>
<feature type="region of interest" description="Disordered" evidence="1">
    <location>
        <begin position="47"/>
        <end position="66"/>
    </location>
</feature>
<organism evidence="3 4">
    <name type="scientific">Handroanthus impetiginosus</name>
    <dbReference type="NCBI Taxonomy" id="429701"/>
    <lineage>
        <taxon>Eukaryota</taxon>
        <taxon>Viridiplantae</taxon>
        <taxon>Streptophyta</taxon>
        <taxon>Embryophyta</taxon>
        <taxon>Tracheophyta</taxon>
        <taxon>Spermatophyta</taxon>
        <taxon>Magnoliopsida</taxon>
        <taxon>eudicotyledons</taxon>
        <taxon>Gunneridae</taxon>
        <taxon>Pentapetalae</taxon>
        <taxon>asterids</taxon>
        <taxon>lamiids</taxon>
        <taxon>Lamiales</taxon>
        <taxon>Bignoniaceae</taxon>
        <taxon>Crescentiina</taxon>
        <taxon>Tabebuia alliance</taxon>
        <taxon>Handroanthus</taxon>
    </lineage>
</organism>
<dbReference type="InterPro" id="IPR056924">
    <property type="entry name" value="SH3_Tf2-1"/>
</dbReference>
<reference evidence="4" key="1">
    <citation type="journal article" date="2018" name="Gigascience">
        <title>Genome assembly of the Pink Ipe (Handroanthus impetiginosus, Bignoniaceae), a highly valued, ecologically keystone Neotropical timber forest tree.</title>
        <authorList>
            <person name="Silva-Junior O.B."/>
            <person name="Grattapaglia D."/>
            <person name="Novaes E."/>
            <person name="Collevatti R.G."/>
        </authorList>
    </citation>
    <scope>NUCLEOTIDE SEQUENCE [LARGE SCALE GENOMIC DNA]</scope>
    <source>
        <strain evidence="4">cv. UFG-1</strain>
    </source>
</reference>
<evidence type="ECO:0000313" key="4">
    <source>
        <dbReference type="Proteomes" id="UP000231279"/>
    </source>
</evidence>
<feature type="domain" description="Tf2-1-like SH3-like" evidence="2">
    <location>
        <begin position="3"/>
        <end position="45"/>
    </location>
</feature>
<protein>
    <recommendedName>
        <fullName evidence="2">Tf2-1-like SH3-like domain-containing protein</fullName>
    </recommendedName>
</protein>
<dbReference type="PANTHER" id="PTHR46148">
    <property type="entry name" value="CHROMO DOMAIN-CONTAINING PROTEIN"/>
    <property type="match status" value="1"/>
</dbReference>
<dbReference type="EMBL" id="NKXS01001650">
    <property type="protein sequence ID" value="PIN17557.1"/>
    <property type="molecule type" value="Genomic_DNA"/>
</dbReference>
<gene>
    <name evidence="3" type="ORF">CDL12_09787</name>
</gene>
<comment type="caution">
    <text evidence="3">The sequence shown here is derived from an EMBL/GenBank/DDBJ whole genome shotgun (WGS) entry which is preliminary data.</text>
</comment>